<gene>
    <name evidence="2" type="ORF">ABR69_06925</name>
</gene>
<feature type="domain" description="Alpha/beta hydrolase" evidence="1">
    <location>
        <begin position="85"/>
        <end position="506"/>
    </location>
</feature>
<proteinExistence type="predicted"/>
<dbReference type="Pfam" id="PF20091">
    <property type="entry name" value="Abhydrolase_10"/>
    <property type="match status" value="1"/>
</dbReference>
<protein>
    <recommendedName>
        <fullName evidence="1">Alpha/beta hydrolase domain-containing protein</fullName>
    </recommendedName>
</protein>
<evidence type="ECO:0000259" key="1">
    <source>
        <dbReference type="Pfam" id="PF20091"/>
    </source>
</evidence>
<comment type="caution">
    <text evidence="2">The sequence shown here is derived from an EMBL/GenBank/DDBJ whole genome shotgun (WGS) entry which is preliminary data.</text>
</comment>
<dbReference type="Proteomes" id="UP000051934">
    <property type="component" value="Unassembled WGS sequence"/>
</dbReference>
<organism evidence="2 3">
    <name type="scientific">OM182 bacterium BACL3 MAG-120507-bin80</name>
    <dbReference type="NCBI Taxonomy" id="1655577"/>
    <lineage>
        <taxon>Bacteria</taxon>
        <taxon>Pseudomonadati</taxon>
        <taxon>Pseudomonadota</taxon>
        <taxon>Gammaproteobacteria</taxon>
        <taxon>OMG group</taxon>
        <taxon>OM182 clade</taxon>
    </lineage>
</organism>
<reference evidence="2 3" key="1">
    <citation type="submission" date="2015-10" db="EMBL/GenBank/DDBJ databases">
        <title>Metagenome-Assembled Genomes uncover a global brackish microbiome.</title>
        <authorList>
            <person name="Hugerth L.W."/>
            <person name="Larsson J."/>
            <person name="Alneberg J."/>
            <person name="Lindh M.V."/>
            <person name="Legrand C."/>
            <person name="Pinhassi J."/>
            <person name="Andersson A.F."/>
        </authorList>
    </citation>
    <scope>NUCLEOTIDE SEQUENCE [LARGE SCALE GENOMIC DNA]</scope>
    <source>
        <strain evidence="2">BACL4 MAG-120507-bin80</strain>
    </source>
</reference>
<evidence type="ECO:0000313" key="2">
    <source>
        <dbReference type="EMBL" id="KRO70242.1"/>
    </source>
</evidence>
<feature type="non-terminal residue" evidence="2">
    <location>
        <position position="506"/>
    </location>
</feature>
<dbReference type="EMBL" id="LIBB01000369">
    <property type="protein sequence ID" value="KRO70242.1"/>
    <property type="molecule type" value="Genomic_DNA"/>
</dbReference>
<name>A0A0R2SAA1_9GAMM</name>
<evidence type="ECO:0000313" key="3">
    <source>
        <dbReference type="Proteomes" id="UP000051934"/>
    </source>
</evidence>
<dbReference type="AlphaFoldDB" id="A0A0R2SAA1"/>
<accession>A0A0R2SAA1</accession>
<sequence length="506" mass="55138">MSWLRAGNSLMIKVALGRPFRFQGSAIVHGLRRKVDFLNWKKDIDMRDEKRTEGLAPRAIAILGAGVLVVAASFSLEAAPPATITGPIPADAAGSGSRNAIHSASAIELAAHGYVEEEFFIEGTANNYRADAQNPMADAVIESEGHWYKTRLVVRRPQAEDFNGVVVVEWMNVTGGVDKDIDWWQSGEHLVANGYAYVFVSAQQMGIDNVTAWSPQRYAGLDATHDGMVSGDASSYDIFSAVAQSITRAGQEAQAGAIDILAGLKARQILATGHSQSASRLANYLNGIHTLDPVFDGFIVHGGGGIIRDDQPVKIFKLMAETDMLRRAATPQPNTNNFRQWEVAGSSHVDVPFEIEYGKVRNQQDGLSIEDVTPRDSGCELPAYSSVPFRDVMNAAFEHLVRWVDDDRAPPIAEPIQLVRAFPSVEFARDEFGNVLGGIRLAEHAVPTAKNTGLNNGNNRFCFLYGSHEPFDSATLNALYPSKAAYVERVNAVVEQNRQEGFILPA</sequence>
<dbReference type="InterPro" id="IPR045394">
    <property type="entry name" value="Abhydrolase_dom"/>
</dbReference>